<evidence type="ECO:0000313" key="1">
    <source>
        <dbReference type="EMBL" id="JAD97290.1"/>
    </source>
</evidence>
<dbReference type="EMBL" id="GBRH01200605">
    <property type="protein sequence ID" value="JAD97290.1"/>
    <property type="molecule type" value="Transcribed_RNA"/>
</dbReference>
<dbReference type="AlphaFoldDB" id="A0A0A9EHE8"/>
<reference evidence="1" key="1">
    <citation type="submission" date="2014-09" db="EMBL/GenBank/DDBJ databases">
        <authorList>
            <person name="Magalhaes I.L.F."/>
            <person name="Oliveira U."/>
            <person name="Santos F.R."/>
            <person name="Vidigal T.H.D.A."/>
            <person name="Brescovit A.D."/>
            <person name="Santos A.J."/>
        </authorList>
    </citation>
    <scope>NUCLEOTIDE SEQUENCE</scope>
    <source>
        <tissue evidence="1">Shoot tissue taken approximately 20 cm above the soil surface</tissue>
    </source>
</reference>
<sequence>MGNWRTCFLILAGEVSDCFVKLWRWTFAHETWLWYRS</sequence>
<organism evidence="1">
    <name type="scientific">Arundo donax</name>
    <name type="common">Giant reed</name>
    <name type="synonym">Donax arundinaceus</name>
    <dbReference type="NCBI Taxonomy" id="35708"/>
    <lineage>
        <taxon>Eukaryota</taxon>
        <taxon>Viridiplantae</taxon>
        <taxon>Streptophyta</taxon>
        <taxon>Embryophyta</taxon>
        <taxon>Tracheophyta</taxon>
        <taxon>Spermatophyta</taxon>
        <taxon>Magnoliopsida</taxon>
        <taxon>Liliopsida</taxon>
        <taxon>Poales</taxon>
        <taxon>Poaceae</taxon>
        <taxon>PACMAD clade</taxon>
        <taxon>Arundinoideae</taxon>
        <taxon>Arundineae</taxon>
        <taxon>Arundo</taxon>
    </lineage>
</organism>
<protein>
    <submittedName>
        <fullName evidence="1">Uncharacterized protein</fullName>
    </submittedName>
</protein>
<reference evidence="1" key="2">
    <citation type="journal article" date="2015" name="Data Brief">
        <title>Shoot transcriptome of the giant reed, Arundo donax.</title>
        <authorList>
            <person name="Barrero R.A."/>
            <person name="Guerrero F.D."/>
            <person name="Moolhuijzen P."/>
            <person name="Goolsby J.A."/>
            <person name="Tidwell J."/>
            <person name="Bellgard S.E."/>
            <person name="Bellgard M.I."/>
        </authorList>
    </citation>
    <scope>NUCLEOTIDE SEQUENCE</scope>
    <source>
        <tissue evidence="1">Shoot tissue taken approximately 20 cm above the soil surface</tissue>
    </source>
</reference>
<proteinExistence type="predicted"/>
<accession>A0A0A9EHE8</accession>
<name>A0A0A9EHE8_ARUDO</name>